<feature type="transmembrane region" description="Helical" evidence="3">
    <location>
        <begin position="193"/>
        <end position="213"/>
    </location>
</feature>
<proteinExistence type="predicted"/>
<dbReference type="SUPFAM" id="SSF55073">
    <property type="entry name" value="Nucleotide cyclase"/>
    <property type="match status" value="1"/>
</dbReference>
<comment type="catalytic activity">
    <reaction evidence="2">
        <text>2 GTP = 3',3'-c-di-GMP + 2 diphosphate</text>
        <dbReference type="Rhea" id="RHEA:24898"/>
        <dbReference type="ChEBI" id="CHEBI:33019"/>
        <dbReference type="ChEBI" id="CHEBI:37565"/>
        <dbReference type="ChEBI" id="CHEBI:58805"/>
        <dbReference type="EC" id="2.7.7.65"/>
    </reaction>
</comment>
<evidence type="ECO:0000313" key="6">
    <source>
        <dbReference type="Proteomes" id="UP001223712"/>
    </source>
</evidence>
<sequence>MTSSFVTSSLFRFCSPLVLLAMIFLGMNSVIHVTVSNLGFASNLPYILLSFAVLLCHTFRQGRMAMVSLSLLVAYLIIQIRLQTPLNTGTTLLELSLLATLLPVACLLVYAFPNNGVNSKSMLLYAIIVALFIIWAQLFVSYFQDGGFKSWSEGVLFTVNGLSRLPFVLVLYSLSLLGLTSILVLIYNRSIDAVVYSTILLTSCTFILFDVQFISSTMFSTLGLLMIIYVMSASHDMAFNDQLTNIPGRHALEVDMKHLGRKYSMAMIDIDHFKKFNDTYGHDIGDDVLRLVARLITETGGGARAYRYGGEEFTILFKSKHAEQVKPHLQTLIANIQKYDMIIRNTNSRPENHELGIKKRGYSNQPMKTVNVTISIGLSDNTTTKQPEDVLKLADNALYKAKEAGRNRLCESLVSQ</sequence>
<keyword evidence="6" id="KW-1185">Reference proteome</keyword>
<keyword evidence="3" id="KW-1133">Transmembrane helix</keyword>
<dbReference type="CDD" id="cd01949">
    <property type="entry name" value="GGDEF"/>
    <property type="match status" value="1"/>
</dbReference>
<dbReference type="Pfam" id="PF00990">
    <property type="entry name" value="GGDEF"/>
    <property type="match status" value="2"/>
</dbReference>
<dbReference type="InterPro" id="IPR029787">
    <property type="entry name" value="Nucleotide_cyclase"/>
</dbReference>
<evidence type="ECO:0000256" key="2">
    <source>
        <dbReference type="ARBA" id="ARBA00034247"/>
    </source>
</evidence>
<dbReference type="InterPro" id="IPR000160">
    <property type="entry name" value="GGDEF_dom"/>
</dbReference>
<dbReference type="GO" id="GO:0052621">
    <property type="term" value="F:diguanylate cyclase activity"/>
    <property type="evidence" value="ECO:0007669"/>
    <property type="project" value="UniProtKB-EC"/>
</dbReference>
<dbReference type="PANTHER" id="PTHR45138:SF9">
    <property type="entry name" value="DIGUANYLATE CYCLASE DGCM-RELATED"/>
    <property type="match status" value="1"/>
</dbReference>
<dbReference type="EMBL" id="JAUFQY010000002">
    <property type="protein sequence ID" value="MDN3702123.1"/>
    <property type="molecule type" value="Genomic_DNA"/>
</dbReference>
<name>A0ABT8CL08_9VIBR</name>
<evidence type="ECO:0000259" key="4">
    <source>
        <dbReference type="PROSITE" id="PS50887"/>
    </source>
</evidence>
<evidence type="ECO:0000256" key="1">
    <source>
        <dbReference type="ARBA" id="ARBA00012528"/>
    </source>
</evidence>
<dbReference type="Proteomes" id="UP001223712">
    <property type="component" value="Unassembled WGS sequence"/>
</dbReference>
<feature type="transmembrane region" description="Helical" evidence="3">
    <location>
        <begin position="12"/>
        <end position="31"/>
    </location>
</feature>
<reference evidence="6" key="1">
    <citation type="journal article" date="2019" name="Int. J. Syst. Evol. Microbiol.">
        <title>The Global Catalogue of Microorganisms (GCM) 10K type strain sequencing project: providing services to taxonomists for standard genome sequencing and annotation.</title>
        <authorList>
            <consortium name="The Broad Institute Genomics Platform"/>
            <consortium name="The Broad Institute Genome Sequencing Center for Infectious Disease"/>
            <person name="Wu L."/>
            <person name="Ma J."/>
        </authorList>
    </citation>
    <scope>NUCLEOTIDE SEQUENCE [LARGE SCALE GENOMIC DNA]</scope>
    <source>
        <strain evidence="6">CECT 7226</strain>
    </source>
</reference>
<feature type="transmembrane region" description="Helical" evidence="3">
    <location>
        <begin position="63"/>
        <end position="80"/>
    </location>
</feature>
<dbReference type="RefSeq" id="WP_261840016.1">
    <property type="nucleotide sequence ID" value="NZ_AP025459.1"/>
</dbReference>
<dbReference type="Gene3D" id="3.30.70.270">
    <property type="match status" value="1"/>
</dbReference>
<organism evidence="5 6">
    <name type="scientific">Vibrio artabrorum</name>
    <dbReference type="NCBI Taxonomy" id="446374"/>
    <lineage>
        <taxon>Bacteria</taxon>
        <taxon>Pseudomonadati</taxon>
        <taxon>Pseudomonadota</taxon>
        <taxon>Gammaproteobacteria</taxon>
        <taxon>Vibrionales</taxon>
        <taxon>Vibrionaceae</taxon>
        <taxon>Vibrio</taxon>
    </lineage>
</organism>
<feature type="transmembrane region" description="Helical" evidence="3">
    <location>
        <begin position="37"/>
        <end position="56"/>
    </location>
</feature>
<gene>
    <name evidence="5" type="ORF">QWY96_16670</name>
</gene>
<dbReference type="InterPro" id="IPR043128">
    <property type="entry name" value="Rev_trsase/Diguanyl_cyclase"/>
</dbReference>
<dbReference type="NCBIfam" id="TIGR00254">
    <property type="entry name" value="GGDEF"/>
    <property type="match status" value="1"/>
</dbReference>
<dbReference type="PROSITE" id="PS50887">
    <property type="entry name" value="GGDEF"/>
    <property type="match status" value="1"/>
</dbReference>
<feature type="transmembrane region" description="Helical" evidence="3">
    <location>
        <begin position="123"/>
        <end position="144"/>
    </location>
</feature>
<comment type="caution">
    <text evidence="5">The sequence shown here is derived from an EMBL/GenBank/DDBJ whole genome shotgun (WGS) entry which is preliminary data.</text>
</comment>
<accession>A0ABT8CL08</accession>
<feature type="domain" description="GGDEF" evidence="4">
    <location>
        <begin position="261"/>
        <end position="414"/>
    </location>
</feature>
<dbReference type="SMART" id="SM00267">
    <property type="entry name" value="GGDEF"/>
    <property type="match status" value="1"/>
</dbReference>
<feature type="transmembrane region" description="Helical" evidence="3">
    <location>
        <begin position="92"/>
        <end position="111"/>
    </location>
</feature>
<feature type="transmembrane region" description="Helical" evidence="3">
    <location>
        <begin position="164"/>
        <end position="186"/>
    </location>
</feature>
<keyword evidence="3" id="KW-0812">Transmembrane</keyword>
<dbReference type="PANTHER" id="PTHR45138">
    <property type="entry name" value="REGULATORY COMPONENTS OF SENSORY TRANSDUCTION SYSTEM"/>
    <property type="match status" value="1"/>
</dbReference>
<dbReference type="InterPro" id="IPR050469">
    <property type="entry name" value="Diguanylate_Cyclase"/>
</dbReference>
<evidence type="ECO:0000313" key="5">
    <source>
        <dbReference type="EMBL" id="MDN3702123.1"/>
    </source>
</evidence>
<evidence type="ECO:0000256" key="3">
    <source>
        <dbReference type="SAM" id="Phobius"/>
    </source>
</evidence>
<keyword evidence="5" id="KW-0808">Transferase</keyword>
<keyword evidence="3" id="KW-0472">Membrane</keyword>
<keyword evidence="5" id="KW-0548">Nucleotidyltransferase</keyword>
<protein>
    <recommendedName>
        <fullName evidence="1">diguanylate cyclase</fullName>
        <ecNumber evidence="1">2.7.7.65</ecNumber>
    </recommendedName>
</protein>
<dbReference type="EC" id="2.7.7.65" evidence="1"/>